<dbReference type="AlphaFoldDB" id="A0A8H3F7E1"/>
<evidence type="ECO:0000313" key="3">
    <source>
        <dbReference type="Proteomes" id="UP000664203"/>
    </source>
</evidence>
<name>A0A8H3F7E1_9LECA</name>
<sequence length="443" mass="48267">MPRPTVLYILVMGLTGAGKSTFISVITGIEDISVGVASQLDGGNATIINLLLALKLTLPPVTEEVQDYILCYNHKGTLYEIHLIDSPGFDDGDLGDAQVLSRIATYVNTNYKLKQTLAGVLYLHDITKAKVGRAGLTNLRMLENMIGMEKIDNCTLVTTKWGCTTNSQDELEREKTLRAEKNFFFGSMLQNTQHANMERFDPKTQKTALDIITPFLEKTFTPQISCQMADPCGPNLALGETEAGKVVADNVEKRAQTMQQPEKEGAAAQDPEAAVRLLDHAHLDRGGAIVITFLTLGLGASAFALEPAYEKAVRGQRRAEKKDKEDLKADFVRRSKDGNQLKQTNPDWLWDNKVQRLEDLGKSYSLKSGSSDSDILQVVRRGEAVGFAGLGPSEAPLHAADLALSESSDDSDSDAEGGMKESERPSGLGREGGRGNGYSEDRD</sequence>
<comment type="caution">
    <text evidence="2">The sequence shown here is derived from an EMBL/GenBank/DDBJ whole genome shotgun (WGS) entry which is preliminary data.</text>
</comment>
<dbReference type="Proteomes" id="UP000664203">
    <property type="component" value="Unassembled WGS sequence"/>
</dbReference>
<feature type="compositionally biased region" description="Basic and acidic residues" evidence="1">
    <location>
        <begin position="316"/>
        <end position="339"/>
    </location>
</feature>
<feature type="region of interest" description="Disordered" evidence="1">
    <location>
        <begin position="316"/>
        <end position="345"/>
    </location>
</feature>
<feature type="region of interest" description="Disordered" evidence="1">
    <location>
        <begin position="398"/>
        <end position="443"/>
    </location>
</feature>
<accession>A0A8H3F7E1</accession>
<dbReference type="InterPro" id="IPR027417">
    <property type="entry name" value="P-loop_NTPase"/>
</dbReference>
<dbReference type="SUPFAM" id="SSF52540">
    <property type="entry name" value="P-loop containing nucleoside triphosphate hydrolases"/>
    <property type="match status" value="1"/>
</dbReference>
<proteinExistence type="predicted"/>
<dbReference type="CDD" id="cd00882">
    <property type="entry name" value="Ras_like_GTPase"/>
    <property type="match status" value="1"/>
</dbReference>
<keyword evidence="3" id="KW-1185">Reference proteome</keyword>
<dbReference type="Gene3D" id="3.40.50.300">
    <property type="entry name" value="P-loop containing nucleotide triphosphate hydrolases"/>
    <property type="match status" value="1"/>
</dbReference>
<protein>
    <recommendedName>
        <fullName evidence="4">G domain-containing protein</fullName>
    </recommendedName>
</protein>
<reference evidence="2" key="1">
    <citation type="submission" date="2021-03" db="EMBL/GenBank/DDBJ databases">
        <authorList>
            <person name="Tagirdzhanova G."/>
        </authorList>
    </citation>
    <scope>NUCLEOTIDE SEQUENCE</scope>
</reference>
<evidence type="ECO:0000313" key="2">
    <source>
        <dbReference type="EMBL" id="CAF9916948.1"/>
    </source>
</evidence>
<dbReference type="EMBL" id="CAJPDR010000095">
    <property type="protein sequence ID" value="CAF9916948.1"/>
    <property type="molecule type" value="Genomic_DNA"/>
</dbReference>
<evidence type="ECO:0008006" key="4">
    <source>
        <dbReference type="Google" id="ProtNLM"/>
    </source>
</evidence>
<dbReference type="OrthoDB" id="8954335at2759"/>
<gene>
    <name evidence="2" type="ORF">ALECFALPRED_010936</name>
</gene>
<evidence type="ECO:0000256" key="1">
    <source>
        <dbReference type="SAM" id="MobiDB-lite"/>
    </source>
</evidence>
<organism evidence="2 3">
    <name type="scientific">Alectoria fallacina</name>
    <dbReference type="NCBI Taxonomy" id="1903189"/>
    <lineage>
        <taxon>Eukaryota</taxon>
        <taxon>Fungi</taxon>
        <taxon>Dikarya</taxon>
        <taxon>Ascomycota</taxon>
        <taxon>Pezizomycotina</taxon>
        <taxon>Lecanoromycetes</taxon>
        <taxon>OSLEUM clade</taxon>
        <taxon>Lecanoromycetidae</taxon>
        <taxon>Lecanorales</taxon>
        <taxon>Lecanorineae</taxon>
        <taxon>Parmeliaceae</taxon>
        <taxon>Alectoria</taxon>
    </lineage>
</organism>